<evidence type="ECO:0000256" key="2">
    <source>
        <dbReference type="ARBA" id="ARBA00022475"/>
    </source>
</evidence>
<dbReference type="RefSeq" id="WP_021712551.1">
    <property type="nucleotide sequence ID" value="NZ_BATM01000007.1"/>
</dbReference>
<comment type="subcellular location">
    <subcellularLocation>
        <location evidence="1">Cell membrane</location>
        <topology evidence="1">Multi-pass membrane protein</topology>
    </subcellularLocation>
</comment>
<dbReference type="EMBL" id="BATM01000007">
    <property type="protein sequence ID" value="GAD78838.1"/>
    <property type="molecule type" value="Genomic_DNA"/>
</dbReference>
<dbReference type="GO" id="GO:0015171">
    <property type="term" value="F:amino acid transmembrane transporter activity"/>
    <property type="evidence" value="ECO:0007669"/>
    <property type="project" value="TreeGrafter"/>
</dbReference>
<accession>U3CKY5</accession>
<dbReference type="STRING" id="1219080.VEZ01S_07_00150"/>
<comment type="caution">
    <text evidence="7">The sequence shown here is derived from an EMBL/GenBank/DDBJ whole genome shotgun (WGS) entry which is preliminary data.</text>
</comment>
<organism evidence="7 8">
    <name type="scientific">Vibrio ezurae NBRC 102218</name>
    <dbReference type="NCBI Taxonomy" id="1219080"/>
    <lineage>
        <taxon>Bacteria</taxon>
        <taxon>Pseudomonadati</taxon>
        <taxon>Pseudomonadota</taxon>
        <taxon>Gammaproteobacteria</taxon>
        <taxon>Vibrionales</taxon>
        <taxon>Vibrionaceae</taxon>
        <taxon>Vibrio</taxon>
    </lineage>
</organism>
<dbReference type="InterPro" id="IPR001123">
    <property type="entry name" value="LeuE-type"/>
</dbReference>
<feature type="transmembrane region" description="Helical" evidence="6">
    <location>
        <begin position="146"/>
        <end position="168"/>
    </location>
</feature>
<feature type="transmembrane region" description="Helical" evidence="6">
    <location>
        <begin position="70"/>
        <end position="91"/>
    </location>
</feature>
<dbReference type="PANTHER" id="PTHR30086:SF20">
    <property type="entry name" value="ARGININE EXPORTER PROTEIN ARGO-RELATED"/>
    <property type="match status" value="1"/>
</dbReference>
<dbReference type="Proteomes" id="UP000016562">
    <property type="component" value="Unassembled WGS sequence"/>
</dbReference>
<evidence type="ECO:0000256" key="3">
    <source>
        <dbReference type="ARBA" id="ARBA00022692"/>
    </source>
</evidence>
<evidence type="ECO:0000313" key="7">
    <source>
        <dbReference type="EMBL" id="GAD78838.1"/>
    </source>
</evidence>
<keyword evidence="3 6" id="KW-0812">Transmembrane</keyword>
<dbReference type="OrthoDB" id="5638726at2"/>
<reference evidence="7 8" key="1">
    <citation type="submission" date="2013-09" db="EMBL/GenBank/DDBJ databases">
        <title>Whole genome shotgun sequence of Vibrio ezurae NBRC 102218.</title>
        <authorList>
            <person name="Yoshida I."/>
            <person name="Hosoyama A."/>
            <person name="Numata M."/>
            <person name="Hashimoto M."/>
            <person name="Hosoyama Y."/>
            <person name="Tsuchikane K."/>
            <person name="Noguchi M."/>
            <person name="Hirakata S."/>
            <person name="Ichikawa N."/>
            <person name="Ohji S."/>
            <person name="Yamazoe A."/>
            <person name="Fujita N."/>
        </authorList>
    </citation>
    <scope>NUCLEOTIDE SEQUENCE [LARGE SCALE GENOMIC DNA]</scope>
    <source>
        <strain evidence="7 8">NBRC 102218</strain>
    </source>
</reference>
<keyword evidence="5 6" id="KW-0472">Membrane</keyword>
<keyword evidence="2" id="KW-1003">Cell membrane</keyword>
<feature type="transmembrane region" description="Helical" evidence="6">
    <location>
        <begin position="180"/>
        <end position="197"/>
    </location>
</feature>
<feature type="transmembrane region" description="Helical" evidence="6">
    <location>
        <begin position="37"/>
        <end position="64"/>
    </location>
</feature>
<evidence type="ECO:0000256" key="5">
    <source>
        <dbReference type="ARBA" id="ARBA00023136"/>
    </source>
</evidence>
<feature type="transmembrane region" description="Helical" evidence="6">
    <location>
        <begin position="103"/>
        <end position="126"/>
    </location>
</feature>
<evidence type="ECO:0000256" key="1">
    <source>
        <dbReference type="ARBA" id="ARBA00004651"/>
    </source>
</evidence>
<proteinExistence type="predicted"/>
<gene>
    <name evidence="7" type="ORF">VEZ01S_07_00150</name>
</gene>
<evidence type="ECO:0000313" key="8">
    <source>
        <dbReference type="Proteomes" id="UP000016562"/>
    </source>
</evidence>
<evidence type="ECO:0000256" key="4">
    <source>
        <dbReference type="ARBA" id="ARBA00022989"/>
    </source>
</evidence>
<evidence type="ECO:0000256" key="6">
    <source>
        <dbReference type="SAM" id="Phobius"/>
    </source>
</evidence>
<protein>
    <submittedName>
        <fullName evidence="7">Putative amino acid transporter</fullName>
    </submittedName>
</protein>
<sequence length="199" mass="21496">MSPFFSGLAIGFSLILAIGAQNAFVIKQGLMRQHVFWVCLVCACSDALLIFAGVAGFSVVVNAYPQVEDIARYAGALFLVVYGLSSLCSAVRNKHTLDPTAKAPSSLAKTLAVCLAFTWLNPHVYLDTLVFLGSVSTQYGVDKYEFGAGAVCASFIFFFGLGYGARLLTPYFKKAHTWKVLEGVVGVTMLLLAFELLRN</sequence>
<name>U3CKY5_9VIBR</name>
<dbReference type="eggNOG" id="COG1279">
    <property type="taxonomic scope" value="Bacteria"/>
</dbReference>
<keyword evidence="8" id="KW-1185">Reference proteome</keyword>
<dbReference type="PANTHER" id="PTHR30086">
    <property type="entry name" value="ARGININE EXPORTER PROTEIN ARGO"/>
    <property type="match status" value="1"/>
</dbReference>
<feature type="transmembrane region" description="Helical" evidence="6">
    <location>
        <begin position="6"/>
        <end position="25"/>
    </location>
</feature>
<dbReference type="GO" id="GO:0005886">
    <property type="term" value="C:plasma membrane"/>
    <property type="evidence" value="ECO:0007669"/>
    <property type="project" value="UniProtKB-SubCell"/>
</dbReference>
<dbReference type="Pfam" id="PF01810">
    <property type="entry name" value="LysE"/>
    <property type="match status" value="1"/>
</dbReference>
<dbReference type="AlphaFoldDB" id="U3CKY5"/>
<keyword evidence="4 6" id="KW-1133">Transmembrane helix</keyword>